<evidence type="ECO:0000256" key="4">
    <source>
        <dbReference type="ARBA" id="ARBA00022840"/>
    </source>
</evidence>
<accession>A0ABX7V6B6</accession>
<keyword evidence="3 7" id="KW-0347">Helicase</keyword>
<evidence type="ECO:0000256" key="2">
    <source>
        <dbReference type="ARBA" id="ARBA00022801"/>
    </source>
</evidence>
<dbReference type="GO" id="GO:0004386">
    <property type="term" value="F:helicase activity"/>
    <property type="evidence" value="ECO:0007669"/>
    <property type="project" value="UniProtKB-KW"/>
</dbReference>
<dbReference type="InterPro" id="IPR014001">
    <property type="entry name" value="Helicase_ATP-bd"/>
</dbReference>
<evidence type="ECO:0000313" key="7">
    <source>
        <dbReference type="EMBL" id="QTL36429.1"/>
    </source>
</evidence>
<proteinExistence type="predicted"/>
<feature type="domain" description="Helicase C-terminal" evidence="6">
    <location>
        <begin position="292"/>
        <end position="472"/>
    </location>
</feature>
<reference evidence="7 8" key="1">
    <citation type="submission" date="2021-03" db="EMBL/GenBank/DDBJ databases">
        <title>Complete Genome of Pseudoalteromonas viridis Strain BBR56, a new biocontrol bacterial candidate.</title>
        <authorList>
            <person name="Handayani D.P."/>
            <person name="Isnansetyo A."/>
            <person name="Istiqomah I."/>
            <person name="Jumina J."/>
        </authorList>
    </citation>
    <scope>NUCLEOTIDE SEQUENCE [LARGE SCALE GENOMIC DNA]</scope>
    <source>
        <strain evidence="7 8">BBR56</strain>
    </source>
</reference>
<keyword evidence="1" id="KW-0547">Nucleotide-binding</keyword>
<evidence type="ECO:0000259" key="5">
    <source>
        <dbReference type="PROSITE" id="PS51192"/>
    </source>
</evidence>
<evidence type="ECO:0000256" key="1">
    <source>
        <dbReference type="ARBA" id="ARBA00022741"/>
    </source>
</evidence>
<dbReference type="Pfam" id="PF00271">
    <property type="entry name" value="Helicase_C"/>
    <property type="match status" value="1"/>
</dbReference>
<dbReference type="Pfam" id="PF00270">
    <property type="entry name" value="DEAD"/>
    <property type="match status" value="1"/>
</dbReference>
<dbReference type="SUPFAM" id="SSF52540">
    <property type="entry name" value="P-loop containing nucleoside triphosphate hydrolases"/>
    <property type="match status" value="2"/>
</dbReference>
<evidence type="ECO:0000259" key="6">
    <source>
        <dbReference type="PROSITE" id="PS51194"/>
    </source>
</evidence>
<dbReference type="PROSITE" id="PS51192">
    <property type="entry name" value="HELICASE_ATP_BIND_1"/>
    <property type="match status" value="1"/>
</dbReference>
<dbReference type="Gene3D" id="3.40.50.300">
    <property type="entry name" value="P-loop containing nucleotide triphosphate hydrolases"/>
    <property type="match status" value="2"/>
</dbReference>
<dbReference type="SMART" id="SM00487">
    <property type="entry name" value="DEXDc"/>
    <property type="match status" value="1"/>
</dbReference>
<dbReference type="PANTHER" id="PTHR12131">
    <property type="entry name" value="ATP-DEPENDENT RNA AND DNA HELICASE"/>
    <property type="match status" value="1"/>
</dbReference>
<dbReference type="InterPro" id="IPR050699">
    <property type="entry name" value="RNA-DNA_Helicase"/>
</dbReference>
<dbReference type="RefSeq" id="WP_209052991.1">
    <property type="nucleotide sequence ID" value="NZ_CP072425.1"/>
</dbReference>
<keyword evidence="4" id="KW-0067">ATP-binding</keyword>
<feature type="domain" description="Helicase ATP-binding" evidence="5">
    <location>
        <begin position="111"/>
        <end position="233"/>
    </location>
</feature>
<keyword evidence="8" id="KW-1185">Reference proteome</keyword>
<organism evidence="7 8">
    <name type="scientific">Pseudoalteromonas viridis</name>
    <dbReference type="NCBI Taxonomy" id="339617"/>
    <lineage>
        <taxon>Bacteria</taxon>
        <taxon>Pseudomonadati</taxon>
        <taxon>Pseudomonadota</taxon>
        <taxon>Gammaproteobacteria</taxon>
        <taxon>Alteromonadales</taxon>
        <taxon>Pseudoalteromonadaceae</taxon>
        <taxon>Pseudoalteromonas</taxon>
    </lineage>
</organism>
<dbReference type="InterPro" id="IPR011545">
    <property type="entry name" value="DEAD/DEAH_box_helicase_dom"/>
</dbReference>
<sequence length="718" mass="82469">MDSNLNPLLCLNDVQNEQLSAFSYLKKASDCLSSPKLNTQGRELLIRALDQLPLFEEHSILLQDLLRKAGLFPYLQKYFTNLPPEKELILDIYRSNFDHNFIFHSMQAKVFRLLTSGQNVVLSAPTSMGKSAIVDALIAERKFNTIVIVVPTIALIDETRRRIQSKFGQEYQIIHHGSQLKRKDRVIYILTQERVNERDDLRNIDLFIIDEFYKLAYSNDEPSRVIALNIALSKLLTISKQFYMIGPYIDAIRGMENLRCDYTFIPSEFNTVALNVHKYDISANDIESKNEQLAKIVEKHQEQTIIYCKSATSIAQVAQFLGTLESVKDKKLGPLRKYHKWLVKNYGQDWTCSKALTNGIGIHHGALPRAIQQKSIDLFNSKQIKYLLCTSTMIEGVNTAAKNIVIYDNRKGSPSIDSFTHKNISGRAGRMNQYLVGNVFCLESIPDKEAQVVELPLGQQNDNSPINFLAGIQPDHLSDQSNQSLSLFAHSSNIPIELIRNHSSYDVEVISEAYQLITELSASDMKLIATMTKPRKYHLGLFTRFIKTVESGALSKVSLHFYDNDDLQNRLSWYIYADNHSSYIKDRIRYIYRSREDEKSRSETTDKELKIARNIFKHAVTRALLLLEDLLNHEMMNLDIPHKADLGYLVHLFENSHLTPSFSALEEMGIPIETLEKLTTERLSEASIDILTRYLRMYYRYFSNLSEIDQSFIKQAVY</sequence>
<dbReference type="EMBL" id="CP072425">
    <property type="protein sequence ID" value="QTL36429.1"/>
    <property type="molecule type" value="Genomic_DNA"/>
</dbReference>
<dbReference type="PROSITE" id="PS51194">
    <property type="entry name" value="HELICASE_CTER"/>
    <property type="match status" value="1"/>
</dbReference>
<dbReference type="SMART" id="SM00490">
    <property type="entry name" value="HELICc"/>
    <property type="match status" value="1"/>
</dbReference>
<dbReference type="InterPro" id="IPR001650">
    <property type="entry name" value="Helicase_C-like"/>
</dbReference>
<name>A0ABX7V6B6_9GAMM</name>
<evidence type="ECO:0000256" key="3">
    <source>
        <dbReference type="ARBA" id="ARBA00022806"/>
    </source>
</evidence>
<keyword evidence="2" id="KW-0378">Hydrolase</keyword>
<protein>
    <submittedName>
        <fullName evidence="7">DEAD/DEAH box helicase</fullName>
    </submittedName>
</protein>
<dbReference type="PANTHER" id="PTHR12131:SF1">
    <property type="entry name" value="ATP-DEPENDENT RNA HELICASE SUPV3L1, MITOCHONDRIAL-RELATED"/>
    <property type="match status" value="1"/>
</dbReference>
<dbReference type="Proteomes" id="UP000665025">
    <property type="component" value="Chromosome 1"/>
</dbReference>
<dbReference type="InterPro" id="IPR027417">
    <property type="entry name" value="P-loop_NTPase"/>
</dbReference>
<evidence type="ECO:0000313" key="8">
    <source>
        <dbReference type="Proteomes" id="UP000665025"/>
    </source>
</evidence>
<gene>
    <name evidence="7" type="ORF">J5X90_05120</name>
</gene>